<name>A0A6L2KEA8_TANCI</name>
<dbReference type="PANTHER" id="PTHR11439:SF483">
    <property type="entry name" value="PEPTIDE SYNTHASE GLIP-LIKE, PUTATIVE (AFU_ORTHOLOGUE AFUA_3G12920)-RELATED"/>
    <property type="match status" value="1"/>
</dbReference>
<comment type="caution">
    <text evidence="2">The sequence shown here is derived from an EMBL/GenBank/DDBJ whole genome shotgun (WGS) entry which is preliminary data.</text>
</comment>
<dbReference type="Pfam" id="PF07727">
    <property type="entry name" value="RVT_2"/>
    <property type="match status" value="1"/>
</dbReference>
<evidence type="ECO:0000313" key="2">
    <source>
        <dbReference type="EMBL" id="GEU46315.1"/>
    </source>
</evidence>
<reference evidence="2" key="1">
    <citation type="journal article" date="2019" name="Sci. Rep.">
        <title>Draft genome of Tanacetum cinerariifolium, the natural source of mosquito coil.</title>
        <authorList>
            <person name="Yamashiro T."/>
            <person name="Shiraishi A."/>
            <person name="Satake H."/>
            <person name="Nakayama K."/>
        </authorList>
    </citation>
    <scope>NUCLEOTIDE SEQUENCE</scope>
</reference>
<evidence type="ECO:0000259" key="1">
    <source>
        <dbReference type="Pfam" id="PF07727"/>
    </source>
</evidence>
<feature type="domain" description="Reverse transcriptase Ty1/copia-type" evidence="1">
    <location>
        <begin position="32"/>
        <end position="254"/>
    </location>
</feature>
<organism evidence="2">
    <name type="scientific">Tanacetum cinerariifolium</name>
    <name type="common">Dalmatian daisy</name>
    <name type="synonym">Chrysanthemum cinerariifolium</name>
    <dbReference type="NCBI Taxonomy" id="118510"/>
    <lineage>
        <taxon>Eukaryota</taxon>
        <taxon>Viridiplantae</taxon>
        <taxon>Streptophyta</taxon>
        <taxon>Embryophyta</taxon>
        <taxon>Tracheophyta</taxon>
        <taxon>Spermatophyta</taxon>
        <taxon>Magnoliopsida</taxon>
        <taxon>eudicotyledons</taxon>
        <taxon>Gunneridae</taxon>
        <taxon>Pentapetalae</taxon>
        <taxon>asterids</taxon>
        <taxon>campanulids</taxon>
        <taxon>Asterales</taxon>
        <taxon>Asteraceae</taxon>
        <taxon>Asteroideae</taxon>
        <taxon>Anthemideae</taxon>
        <taxon>Anthemidinae</taxon>
        <taxon>Tanacetum</taxon>
    </lineage>
</organism>
<dbReference type="SUPFAM" id="SSF56672">
    <property type="entry name" value="DNA/RNA polymerases"/>
    <property type="match status" value="1"/>
</dbReference>
<gene>
    <name evidence="2" type="ORF">Tci_018293</name>
</gene>
<feature type="non-terminal residue" evidence="2">
    <location>
        <position position="337"/>
    </location>
</feature>
<dbReference type="AlphaFoldDB" id="A0A6L2KEA8"/>
<dbReference type="InterPro" id="IPR043502">
    <property type="entry name" value="DNA/RNA_pol_sf"/>
</dbReference>
<accession>A0A6L2KEA8</accession>
<dbReference type="InterPro" id="IPR013103">
    <property type="entry name" value="RVT_2"/>
</dbReference>
<sequence length="337" mass="39066">MWCFFDAFLTSIEPKNFKEVLLESSWIDVMQEEIHEVKQDEYRGVLKNKARLVAKGYRKEEGIDFEESFAHVARTEAIRIFFANAANKNITIYQMDVKTAFLNGELRKEVYVSQLECFVDLDNPTHVYKLKKSLYSLKQSPCSWYDMLSSFLLSQKFSKGVVDPTLFTRKEGRYILMVQIYTDDIIFVFIDPSICDIFVDKMSSKFKMSMMDKMSFFLGLEISQSPRGIFINQTKYALEILKKYSIDSIDPVDTLMVDQTKLDEDLHGTPIDATRYRGMIKSLMYLTSSRPDLVFAVCMCARYQAKPTEKHLHAVESYKDTSIALTTYADAPQIWAL</sequence>
<dbReference type="PANTHER" id="PTHR11439">
    <property type="entry name" value="GAG-POL-RELATED RETROTRANSPOSON"/>
    <property type="match status" value="1"/>
</dbReference>
<proteinExistence type="predicted"/>
<dbReference type="EMBL" id="BKCJ010002109">
    <property type="protein sequence ID" value="GEU46315.1"/>
    <property type="molecule type" value="Genomic_DNA"/>
</dbReference>
<protein>
    <recommendedName>
        <fullName evidence="1">Reverse transcriptase Ty1/copia-type domain-containing protein</fullName>
    </recommendedName>
</protein>